<dbReference type="GO" id="GO:0004040">
    <property type="term" value="F:amidase activity"/>
    <property type="evidence" value="ECO:0007669"/>
    <property type="project" value="TreeGrafter"/>
</dbReference>
<dbReference type="Proteomes" id="UP001196413">
    <property type="component" value="Unassembled WGS sequence"/>
</dbReference>
<dbReference type="AlphaFoldDB" id="A0AAD5MDM9"/>
<dbReference type="Gene3D" id="3.90.1300.10">
    <property type="entry name" value="Amidase signature (AS) domain"/>
    <property type="match status" value="1"/>
</dbReference>
<evidence type="ECO:0000313" key="1">
    <source>
        <dbReference type="EMBL" id="KAJ1356670.1"/>
    </source>
</evidence>
<organism evidence="1 2">
    <name type="scientific">Parelaphostrongylus tenuis</name>
    <name type="common">Meningeal worm</name>
    <dbReference type="NCBI Taxonomy" id="148309"/>
    <lineage>
        <taxon>Eukaryota</taxon>
        <taxon>Metazoa</taxon>
        <taxon>Ecdysozoa</taxon>
        <taxon>Nematoda</taxon>
        <taxon>Chromadorea</taxon>
        <taxon>Rhabditida</taxon>
        <taxon>Rhabditina</taxon>
        <taxon>Rhabditomorpha</taxon>
        <taxon>Strongyloidea</taxon>
        <taxon>Metastrongylidae</taxon>
        <taxon>Parelaphostrongylus</taxon>
    </lineage>
</organism>
<dbReference type="PANTHER" id="PTHR45847:SF6">
    <property type="entry name" value="FATTY ACID AMIDE HYDROLASE"/>
    <property type="match status" value="1"/>
</dbReference>
<dbReference type="InterPro" id="IPR052096">
    <property type="entry name" value="Endocannabinoid_amidase"/>
</dbReference>
<dbReference type="GO" id="GO:0009062">
    <property type="term" value="P:fatty acid catabolic process"/>
    <property type="evidence" value="ECO:0007669"/>
    <property type="project" value="TreeGrafter"/>
</dbReference>
<comment type="caution">
    <text evidence="1">The sequence shown here is derived from an EMBL/GenBank/DDBJ whole genome shotgun (WGS) entry which is preliminary data.</text>
</comment>
<dbReference type="EMBL" id="JAHQIW010002865">
    <property type="protein sequence ID" value="KAJ1356670.1"/>
    <property type="molecule type" value="Genomic_DNA"/>
</dbReference>
<reference evidence="1" key="1">
    <citation type="submission" date="2021-06" db="EMBL/GenBank/DDBJ databases">
        <title>Parelaphostrongylus tenuis whole genome reference sequence.</title>
        <authorList>
            <person name="Garwood T.J."/>
            <person name="Larsen P.A."/>
            <person name="Fountain-Jones N.M."/>
            <person name="Garbe J.R."/>
            <person name="Macchietto M.G."/>
            <person name="Kania S.A."/>
            <person name="Gerhold R.W."/>
            <person name="Richards J.E."/>
            <person name="Wolf T.M."/>
        </authorList>
    </citation>
    <scope>NUCLEOTIDE SEQUENCE</scope>
    <source>
        <strain evidence="1">MNPRO001-30</strain>
        <tissue evidence="1">Meninges</tissue>
    </source>
</reference>
<dbReference type="SUPFAM" id="SSF75304">
    <property type="entry name" value="Amidase signature (AS) enzymes"/>
    <property type="match status" value="1"/>
</dbReference>
<sequence>MVLPRKLTQAIEKKQEARSSGFSLFRKRVDTSNAETLQKYKEIVSWPFLELRSRLQRDEITAVEALEAYVWKAMEVQQRLNCCMEVIKEVHLSEIGHLFSVTATAVYFQAFGVAAEADKKWSGVESKPPMYGIPFSVKGNFYV</sequence>
<dbReference type="InterPro" id="IPR036928">
    <property type="entry name" value="AS_sf"/>
</dbReference>
<evidence type="ECO:0000313" key="2">
    <source>
        <dbReference type="Proteomes" id="UP001196413"/>
    </source>
</evidence>
<name>A0AAD5MDM9_PARTN</name>
<protein>
    <recommendedName>
        <fullName evidence="3">Amidase domain-containing protein</fullName>
    </recommendedName>
</protein>
<dbReference type="PANTHER" id="PTHR45847">
    <property type="entry name" value="FATTY ACID AMIDE HYDROLASE"/>
    <property type="match status" value="1"/>
</dbReference>
<proteinExistence type="predicted"/>
<keyword evidence="2" id="KW-1185">Reference proteome</keyword>
<gene>
    <name evidence="1" type="ORF">KIN20_014409</name>
</gene>
<accession>A0AAD5MDM9</accession>
<evidence type="ECO:0008006" key="3">
    <source>
        <dbReference type="Google" id="ProtNLM"/>
    </source>
</evidence>
<dbReference type="GO" id="GO:0017064">
    <property type="term" value="F:fatty acid amide hydrolase activity"/>
    <property type="evidence" value="ECO:0007669"/>
    <property type="project" value="TreeGrafter"/>
</dbReference>